<dbReference type="Gene3D" id="3.40.190.10">
    <property type="entry name" value="Periplasmic binding protein-like II"/>
    <property type="match status" value="2"/>
</dbReference>
<evidence type="ECO:0000259" key="3">
    <source>
        <dbReference type="Pfam" id="PF12849"/>
    </source>
</evidence>
<keyword evidence="1 2" id="KW-0732">Signal</keyword>
<dbReference type="InterPro" id="IPR050811">
    <property type="entry name" value="Phosphate_ABC_transporter"/>
</dbReference>
<proteinExistence type="predicted"/>
<evidence type="ECO:0000256" key="2">
    <source>
        <dbReference type="SAM" id="SignalP"/>
    </source>
</evidence>
<dbReference type="OrthoDB" id="9783488at2"/>
<accession>B3EFI6</accession>
<evidence type="ECO:0000313" key="5">
    <source>
        <dbReference type="Proteomes" id="UP000008841"/>
    </source>
</evidence>
<evidence type="ECO:0000256" key="1">
    <source>
        <dbReference type="ARBA" id="ARBA00022729"/>
    </source>
</evidence>
<dbReference type="Pfam" id="PF12849">
    <property type="entry name" value="PBP_like_2"/>
    <property type="match status" value="1"/>
</dbReference>
<dbReference type="CDD" id="cd13654">
    <property type="entry name" value="PBP2_phosphate_like_2"/>
    <property type="match status" value="1"/>
</dbReference>
<dbReference type="PANTHER" id="PTHR30570">
    <property type="entry name" value="PERIPLASMIC PHOSPHATE BINDING COMPONENT OF PHOSPHATE ABC TRANSPORTER"/>
    <property type="match status" value="1"/>
</dbReference>
<feature type="chain" id="PRO_5002786273" evidence="2">
    <location>
        <begin position="27"/>
        <end position="342"/>
    </location>
</feature>
<evidence type="ECO:0000313" key="4">
    <source>
        <dbReference type="EMBL" id="ACD89469.1"/>
    </source>
</evidence>
<dbReference type="RefSeq" id="WP_012465350.1">
    <property type="nucleotide sequence ID" value="NC_010803.1"/>
</dbReference>
<protein>
    <submittedName>
        <fullName evidence="4">Periplasmic phosphate binding protein</fullName>
    </submittedName>
</protein>
<dbReference type="HOGENOM" id="CLU_026228_0_0_10"/>
<dbReference type="AlphaFoldDB" id="B3EFI6"/>
<feature type="domain" description="PBP" evidence="3">
    <location>
        <begin position="21"/>
        <end position="300"/>
    </location>
</feature>
<dbReference type="PANTHER" id="PTHR30570:SF1">
    <property type="entry name" value="PHOSPHATE-BINDING PROTEIN PSTS"/>
    <property type="match status" value="1"/>
</dbReference>
<dbReference type="InterPro" id="IPR024370">
    <property type="entry name" value="PBP_domain"/>
</dbReference>
<reference evidence="4 5" key="1">
    <citation type="submission" date="2008-05" db="EMBL/GenBank/DDBJ databases">
        <title>Complete sequence of Chlorobium limicola DSM 245.</title>
        <authorList>
            <consortium name="US DOE Joint Genome Institute"/>
            <person name="Lucas S."/>
            <person name="Copeland A."/>
            <person name="Lapidus A."/>
            <person name="Glavina del Rio T."/>
            <person name="Dalin E."/>
            <person name="Tice H."/>
            <person name="Bruce D."/>
            <person name="Goodwin L."/>
            <person name="Pitluck S."/>
            <person name="Schmutz J."/>
            <person name="Larimer F."/>
            <person name="Land M."/>
            <person name="Hauser L."/>
            <person name="Kyrpides N."/>
            <person name="Ovchinnikova G."/>
            <person name="Zhao F."/>
            <person name="Li T."/>
            <person name="Liu Z."/>
            <person name="Overmann J."/>
            <person name="Bryant D.A."/>
            <person name="Richardson P."/>
        </authorList>
    </citation>
    <scope>NUCLEOTIDE SEQUENCE [LARGE SCALE GENOMIC DNA]</scope>
    <source>
        <strain evidence="5">DSM 245 / NBRC 103803 / 6330</strain>
    </source>
</reference>
<organism evidence="4 5">
    <name type="scientific">Chlorobium limicola (strain DSM 245 / NBRC 103803 / 6330)</name>
    <dbReference type="NCBI Taxonomy" id="290315"/>
    <lineage>
        <taxon>Bacteria</taxon>
        <taxon>Pseudomonadati</taxon>
        <taxon>Chlorobiota</taxon>
        <taxon>Chlorobiia</taxon>
        <taxon>Chlorobiales</taxon>
        <taxon>Chlorobiaceae</taxon>
        <taxon>Chlorobium/Pelodictyon group</taxon>
        <taxon>Chlorobium</taxon>
    </lineage>
</organism>
<dbReference type="eggNOG" id="COG0226">
    <property type="taxonomic scope" value="Bacteria"/>
</dbReference>
<dbReference type="EMBL" id="CP001097">
    <property type="protein sequence ID" value="ACD89469.1"/>
    <property type="molecule type" value="Genomic_DNA"/>
</dbReference>
<sequence precursor="true">MMIKRFWKTAFMACAFAGLATGSAEAREQIRIVGSSTVFPFASYVAEEFGKTTKFATPVIESTGSGGGHKLFGEGDGLATPDITNSSRRMKKSEFERAQQNGVKTIHEAVIGYDGIVVANAKAAPALKLSRKDIFMALAEEVPVKGQLVKNPYKMWNQINPALPKQKILVYGPPTSSGTRDAFDEMVMEAASKKMTEYGTAAGKYKKIRQDGVYVPSGENDNLIVQRIVKDRNAVGVFGYSFLEENADRIKGATVDGVAPLPANITTGKYPVSRDLFFYVKGSHLAQVKGLKEYVDLFLGEKMIGDYGYLKKIGLIPLPKAKRDAVRASWTAKKVLSAASLD</sequence>
<name>B3EFI6_CHLL2</name>
<gene>
    <name evidence="4" type="ordered locus">Clim_0376</name>
</gene>
<feature type="signal peptide" evidence="2">
    <location>
        <begin position="1"/>
        <end position="26"/>
    </location>
</feature>
<dbReference type="Proteomes" id="UP000008841">
    <property type="component" value="Chromosome"/>
</dbReference>
<dbReference type="KEGG" id="cli:Clim_0376"/>
<dbReference type="STRING" id="290315.Clim_0376"/>
<dbReference type="SUPFAM" id="SSF53850">
    <property type="entry name" value="Periplasmic binding protein-like II"/>
    <property type="match status" value="1"/>
</dbReference>